<evidence type="ECO:0000313" key="1">
    <source>
        <dbReference type="EMBL" id="KAK1142119.1"/>
    </source>
</evidence>
<accession>A0ACC3AW97</accession>
<evidence type="ECO:0000313" key="2">
    <source>
        <dbReference type="Proteomes" id="UP001177260"/>
    </source>
</evidence>
<dbReference type="EMBL" id="JAOPJF010000054">
    <property type="protein sequence ID" value="KAK1142119.1"/>
    <property type="molecule type" value="Genomic_DNA"/>
</dbReference>
<reference evidence="1 2" key="1">
    <citation type="journal article" date="2023" name="ACS Omega">
        <title>Identification of the Neoaspergillic Acid Biosynthesis Gene Cluster by Establishing an In Vitro CRISPR-Ribonucleoprotein Genetic System in Aspergillus melleus.</title>
        <authorList>
            <person name="Yuan B."/>
            <person name="Grau M.F."/>
            <person name="Murata R.M."/>
            <person name="Torok T."/>
            <person name="Venkateswaran K."/>
            <person name="Stajich J.E."/>
            <person name="Wang C.C.C."/>
        </authorList>
    </citation>
    <scope>NUCLEOTIDE SEQUENCE [LARGE SCALE GENOMIC DNA]</scope>
    <source>
        <strain evidence="1 2">IMV 1140</strain>
    </source>
</reference>
<comment type="caution">
    <text evidence="1">The sequence shown here is derived from an EMBL/GenBank/DDBJ whole genome shotgun (WGS) entry which is preliminary data.</text>
</comment>
<name>A0ACC3AW97_9EURO</name>
<organism evidence="1 2">
    <name type="scientific">Aspergillus melleus</name>
    <dbReference type="NCBI Taxonomy" id="138277"/>
    <lineage>
        <taxon>Eukaryota</taxon>
        <taxon>Fungi</taxon>
        <taxon>Dikarya</taxon>
        <taxon>Ascomycota</taxon>
        <taxon>Pezizomycotina</taxon>
        <taxon>Eurotiomycetes</taxon>
        <taxon>Eurotiomycetidae</taxon>
        <taxon>Eurotiales</taxon>
        <taxon>Aspergillaceae</taxon>
        <taxon>Aspergillus</taxon>
        <taxon>Aspergillus subgen. Circumdati</taxon>
    </lineage>
</organism>
<protein>
    <submittedName>
        <fullName evidence="1">Uncharacterized protein</fullName>
    </submittedName>
</protein>
<keyword evidence="2" id="KW-1185">Reference proteome</keyword>
<proteinExistence type="predicted"/>
<sequence>MSSSATNQPPQPPKQAAYNAQNPVTQNPLEQRTSFHNHGQLHEGRRYGDSMPSIIRGAESSPSNPSALSQMQQRHEQERSTMQDAEDVNLEYGVEQQPREGDIAAAVKGGREQAGAHAGAVGSQPGPGYTRYGEKGLEADMGRKREEHDRVLGERVGQSPPEPDGETAEREAVRQRKLEKERELDVKGAVQKGTGNRVVG</sequence>
<dbReference type="Proteomes" id="UP001177260">
    <property type="component" value="Unassembled WGS sequence"/>
</dbReference>
<gene>
    <name evidence="1" type="ORF">N8T08_008203</name>
</gene>